<dbReference type="EMBL" id="DTHG01000048">
    <property type="protein sequence ID" value="HGW91692.1"/>
    <property type="molecule type" value="Genomic_DNA"/>
</dbReference>
<dbReference type="AlphaFoldDB" id="A0A7C4UCJ9"/>
<gene>
    <name evidence="1" type="ORF">ENV67_04025</name>
</gene>
<protein>
    <submittedName>
        <fullName evidence="1">Uncharacterized protein</fullName>
    </submittedName>
</protein>
<sequence length="289" mass="34201">MLLFLLFSEVKIHLFTDKENYLLGELISVSYYIANIGNKTEICEYVGARTLGSDNAYMWNDKGKFYMEGEPSVFIYVNGEFKKQLIEISPGDTYWFDTTTINLCFDLGDYELVKRKHNSLTCLPVGEYYYTIFVRFYENGKETKIWADTAHFTVEEPKDEKPFEYYKKIISLSVLYNFPDIMRYSLEFLNKFPESEYTDDIIHLLVSRIKVKCGEPGKKEDDIIWVKKYIDYLKNNIERFKYGYKGKALKDVILSLRFGWKMIGYSSKDIDDMIKDIKDELNVNIKEKY</sequence>
<organism evidence="1">
    <name type="scientific">candidate division WOR-3 bacterium</name>
    <dbReference type="NCBI Taxonomy" id="2052148"/>
    <lineage>
        <taxon>Bacteria</taxon>
        <taxon>Bacteria division WOR-3</taxon>
    </lineage>
</organism>
<comment type="caution">
    <text evidence="1">The sequence shown here is derived from an EMBL/GenBank/DDBJ whole genome shotgun (WGS) entry which is preliminary data.</text>
</comment>
<name>A0A7C4UCJ9_UNCW3</name>
<evidence type="ECO:0000313" key="1">
    <source>
        <dbReference type="EMBL" id="HGW91692.1"/>
    </source>
</evidence>
<proteinExistence type="predicted"/>
<reference evidence="1" key="1">
    <citation type="journal article" date="2020" name="mSystems">
        <title>Genome- and Community-Level Interaction Insights into Carbon Utilization and Element Cycling Functions of Hydrothermarchaeota in Hydrothermal Sediment.</title>
        <authorList>
            <person name="Zhou Z."/>
            <person name="Liu Y."/>
            <person name="Xu W."/>
            <person name="Pan J."/>
            <person name="Luo Z.H."/>
            <person name="Li M."/>
        </authorList>
    </citation>
    <scope>NUCLEOTIDE SEQUENCE [LARGE SCALE GENOMIC DNA]</scope>
    <source>
        <strain evidence="1">SpSt-780</strain>
    </source>
</reference>
<accession>A0A7C4UCJ9</accession>